<feature type="domain" description="HRDC" evidence="10">
    <location>
        <begin position="650"/>
        <end position="730"/>
    </location>
</feature>
<dbReference type="SUPFAM" id="SSF52540">
    <property type="entry name" value="P-loop containing nucleoside triphosphate hydrolases"/>
    <property type="match status" value="1"/>
</dbReference>
<dbReference type="PROSITE" id="PS50967">
    <property type="entry name" value="HRDC"/>
    <property type="match status" value="1"/>
</dbReference>
<dbReference type="PANTHER" id="PTHR13710:SF120">
    <property type="entry name" value="BIFUNCTIONAL 3'-5' EXONUCLEASE_ATP-DEPENDENT HELICASE WRN"/>
    <property type="match status" value="1"/>
</dbReference>
<dbReference type="EC" id="5.6.2.4" evidence="9"/>
<keyword evidence="9" id="KW-0539">Nucleus</keyword>
<dbReference type="InterPro" id="IPR011545">
    <property type="entry name" value="DEAD/DEAH_box_helicase_dom"/>
</dbReference>
<dbReference type="GO" id="GO:0005524">
    <property type="term" value="F:ATP binding"/>
    <property type="evidence" value="ECO:0007669"/>
    <property type="project" value="UniProtKB-KW"/>
</dbReference>
<proteinExistence type="inferred from homology"/>
<dbReference type="GO" id="GO:0003677">
    <property type="term" value="F:DNA binding"/>
    <property type="evidence" value="ECO:0007669"/>
    <property type="project" value="UniProtKB-KW"/>
</dbReference>
<comment type="subcellular location">
    <subcellularLocation>
        <location evidence="9">Nucleus</location>
    </subcellularLocation>
</comment>
<evidence type="ECO:0000256" key="1">
    <source>
        <dbReference type="ARBA" id="ARBA00005446"/>
    </source>
</evidence>
<evidence type="ECO:0000259" key="10">
    <source>
        <dbReference type="PROSITE" id="PS50967"/>
    </source>
</evidence>
<dbReference type="SMART" id="SM00487">
    <property type="entry name" value="DEXDc"/>
    <property type="match status" value="1"/>
</dbReference>
<dbReference type="InterPro" id="IPR044876">
    <property type="entry name" value="HRDC_dom_sf"/>
</dbReference>
<sequence>MEKDEFDFDDFDPAALDAVMTQVEQSSSLFQVTDKQLEQTLSNVWGYEHFREGQLEAIQAICQGKDCAVYWPTGQGKSLCYQLPALAARAMGLAKTALVVSPLISLMQDQVQALKMKTGNDSAACFISSVSEPRIEQRAMAGEFAVVYCTPEGFNLRNIPKRMAAQLLLIAIDEAHCVSEYGHDFRPDYRNIGQLLGNSRSIPLVCLTATAPPRVRSDIEQNLGLKHGFFVASKSVDRVNLHLKCALKTGTNSVSKIVSSLAKKITSSRANSTIVYCATRREVDETLEQLKTCIRQIDHTKEYLAVGYHAGLSQAARSAAHHDFLVSKAKIIVATVAFGMGIDKADIRRVIHIGPPKTFEEYTQQVGRAGRDGKSAQCLMLYSPHEFDKYSREFYLGGLTPAARAAVQLSTARLFAYAQAGISQCRRAMILDYFDEKYENGWRCQTCDLCSHWEQQQGQNKTAPKIIDRDFTPPARRVAIAVQQNSRAGIPMSDLVSLVTSGDIRNDAKKKQRYAASIKILASTPKASLRIDDYKNWLIPGMASRGIIRREHRQKYKHSFTVFVPGNLCAALADGTSQFFMPPPPALLEQELAEKRVLEARIAELESNGIDLKNIPKAELESGNSPILDAEIKWLRTITSWRTSGQNEKADKYNALMEKILAWREQQAQKHRVSPDIVLADHVVKNIAYALPVTISDLKALGVRFAAGVSSLSRLIRAATSELGISSTTQTTDSSPIVPLPKNINYKPSKAWAFAIPSTKKKSWEISYERFQNKNESIGAIAANQNSGNPIRQGTVVGHLLTALTFGHPLDLQRLHNQGKKALPESCGAPTINQITQFDDALAACSDVVDVVGTESYSLPLLARAYGGPVAEAYAIDVKARTEEQQNILNEWHVLRTWWQTFKRIGYDPNECSRPAKRLKPSSKANTVIDLT</sequence>
<comment type="catalytic activity">
    <reaction evidence="9">
        <text>ATP + H2O = ADP + phosphate + H(+)</text>
        <dbReference type="Rhea" id="RHEA:13065"/>
        <dbReference type="ChEBI" id="CHEBI:15377"/>
        <dbReference type="ChEBI" id="CHEBI:15378"/>
        <dbReference type="ChEBI" id="CHEBI:30616"/>
        <dbReference type="ChEBI" id="CHEBI:43474"/>
        <dbReference type="ChEBI" id="CHEBI:456216"/>
    </reaction>
</comment>
<accession>A0A7S3K0L3</accession>
<feature type="domain" description="Helicase ATP-binding" evidence="11">
    <location>
        <begin position="58"/>
        <end position="229"/>
    </location>
</feature>
<keyword evidence="3 9" id="KW-0378">Hydrolase</keyword>
<dbReference type="EMBL" id="HBIJ01014345">
    <property type="protein sequence ID" value="CAE0368868.1"/>
    <property type="molecule type" value="Transcribed_RNA"/>
</dbReference>
<evidence type="ECO:0000256" key="9">
    <source>
        <dbReference type="RuleBase" id="RU364117"/>
    </source>
</evidence>
<keyword evidence="5 9" id="KW-0067">ATP-binding</keyword>
<keyword evidence="7" id="KW-0413">Isomerase</keyword>
<dbReference type="PANTHER" id="PTHR13710">
    <property type="entry name" value="DNA HELICASE RECQ FAMILY MEMBER"/>
    <property type="match status" value="1"/>
</dbReference>
<dbReference type="Pfam" id="PF16124">
    <property type="entry name" value="RecQ_Zn_bind"/>
    <property type="match status" value="1"/>
</dbReference>
<evidence type="ECO:0000259" key="12">
    <source>
        <dbReference type="PROSITE" id="PS51194"/>
    </source>
</evidence>
<dbReference type="CDD" id="cd17920">
    <property type="entry name" value="DEXHc_RecQ"/>
    <property type="match status" value="1"/>
</dbReference>
<dbReference type="InterPro" id="IPR010997">
    <property type="entry name" value="HRDC-like_sf"/>
</dbReference>
<protein>
    <recommendedName>
        <fullName evidence="9">ATP-dependent DNA helicase</fullName>
        <ecNumber evidence="9">5.6.2.4</ecNumber>
    </recommendedName>
</protein>
<dbReference type="InterPro" id="IPR027417">
    <property type="entry name" value="P-loop_NTPase"/>
</dbReference>
<evidence type="ECO:0000256" key="6">
    <source>
        <dbReference type="ARBA" id="ARBA00023125"/>
    </source>
</evidence>
<dbReference type="GO" id="GO:0043138">
    <property type="term" value="F:3'-5' DNA helicase activity"/>
    <property type="evidence" value="ECO:0007669"/>
    <property type="project" value="UniProtKB-EC"/>
</dbReference>
<dbReference type="Pfam" id="PF00570">
    <property type="entry name" value="HRDC"/>
    <property type="match status" value="1"/>
</dbReference>
<evidence type="ECO:0000256" key="8">
    <source>
        <dbReference type="ARBA" id="ARBA00034617"/>
    </source>
</evidence>
<dbReference type="Gene3D" id="1.10.150.80">
    <property type="entry name" value="HRDC domain"/>
    <property type="match status" value="1"/>
</dbReference>
<name>A0A7S3K0L3_9STRA</name>
<evidence type="ECO:0000259" key="11">
    <source>
        <dbReference type="PROSITE" id="PS51192"/>
    </source>
</evidence>
<organism evidence="13">
    <name type="scientific">Aureoumbra lagunensis</name>
    <dbReference type="NCBI Taxonomy" id="44058"/>
    <lineage>
        <taxon>Eukaryota</taxon>
        <taxon>Sar</taxon>
        <taxon>Stramenopiles</taxon>
        <taxon>Ochrophyta</taxon>
        <taxon>Pelagophyceae</taxon>
        <taxon>Pelagomonadales</taxon>
        <taxon>Aureoumbra</taxon>
    </lineage>
</organism>
<dbReference type="GO" id="GO:0016787">
    <property type="term" value="F:hydrolase activity"/>
    <property type="evidence" value="ECO:0007669"/>
    <property type="project" value="UniProtKB-KW"/>
</dbReference>
<dbReference type="InterPro" id="IPR002121">
    <property type="entry name" value="HRDC_dom"/>
</dbReference>
<dbReference type="AlphaFoldDB" id="A0A7S3K0L3"/>
<dbReference type="SMART" id="SM00490">
    <property type="entry name" value="HELICc"/>
    <property type="match status" value="1"/>
</dbReference>
<dbReference type="InterPro" id="IPR004589">
    <property type="entry name" value="DNA_helicase_ATP-dep_RecQ"/>
</dbReference>
<dbReference type="GO" id="GO:0009378">
    <property type="term" value="F:four-way junction helicase activity"/>
    <property type="evidence" value="ECO:0007669"/>
    <property type="project" value="TreeGrafter"/>
</dbReference>
<comment type="catalytic activity">
    <reaction evidence="8 9">
        <text>Couples ATP hydrolysis with the unwinding of duplex DNA by translocating in the 3'-5' direction.</text>
        <dbReference type="EC" id="5.6.2.4"/>
    </reaction>
</comment>
<evidence type="ECO:0000256" key="2">
    <source>
        <dbReference type="ARBA" id="ARBA00022741"/>
    </source>
</evidence>
<dbReference type="Pfam" id="PF00270">
    <property type="entry name" value="DEAD"/>
    <property type="match status" value="1"/>
</dbReference>
<dbReference type="InterPro" id="IPR001650">
    <property type="entry name" value="Helicase_C-like"/>
</dbReference>
<dbReference type="NCBIfam" id="TIGR00614">
    <property type="entry name" value="recQ_fam"/>
    <property type="match status" value="1"/>
</dbReference>
<dbReference type="PROSITE" id="PS51192">
    <property type="entry name" value="HELICASE_ATP_BIND_1"/>
    <property type="match status" value="1"/>
</dbReference>
<evidence type="ECO:0000256" key="3">
    <source>
        <dbReference type="ARBA" id="ARBA00022801"/>
    </source>
</evidence>
<dbReference type="Pfam" id="PF00271">
    <property type="entry name" value="Helicase_C"/>
    <property type="match status" value="1"/>
</dbReference>
<dbReference type="GO" id="GO:0000724">
    <property type="term" value="P:double-strand break repair via homologous recombination"/>
    <property type="evidence" value="ECO:0007669"/>
    <property type="project" value="TreeGrafter"/>
</dbReference>
<dbReference type="PROSITE" id="PS51194">
    <property type="entry name" value="HELICASE_CTER"/>
    <property type="match status" value="1"/>
</dbReference>
<keyword evidence="4 9" id="KW-0347">Helicase</keyword>
<keyword evidence="2 9" id="KW-0547">Nucleotide-binding</keyword>
<gene>
    <name evidence="13" type="ORF">ALAG00032_LOCUS9631</name>
</gene>
<feature type="domain" description="Helicase C-terminal" evidence="12">
    <location>
        <begin position="253"/>
        <end position="415"/>
    </location>
</feature>
<dbReference type="GO" id="GO:0005694">
    <property type="term" value="C:chromosome"/>
    <property type="evidence" value="ECO:0007669"/>
    <property type="project" value="TreeGrafter"/>
</dbReference>
<keyword evidence="6" id="KW-0238">DNA-binding</keyword>
<evidence type="ECO:0000256" key="5">
    <source>
        <dbReference type="ARBA" id="ARBA00022840"/>
    </source>
</evidence>
<dbReference type="Gene3D" id="3.40.50.300">
    <property type="entry name" value="P-loop containing nucleotide triphosphate hydrolases"/>
    <property type="match status" value="2"/>
</dbReference>
<evidence type="ECO:0000256" key="4">
    <source>
        <dbReference type="ARBA" id="ARBA00022806"/>
    </source>
</evidence>
<dbReference type="SUPFAM" id="SSF47819">
    <property type="entry name" value="HRDC-like"/>
    <property type="match status" value="1"/>
</dbReference>
<evidence type="ECO:0000256" key="7">
    <source>
        <dbReference type="ARBA" id="ARBA00023235"/>
    </source>
</evidence>
<comment type="similarity">
    <text evidence="1 9">Belongs to the helicase family. RecQ subfamily.</text>
</comment>
<dbReference type="GO" id="GO:0005737">
    <property type="term" value="C:cytoplasm"/>
    <property type="evidence" value="ECO:0007669"/>
    <property type="project" value="TreeGrafter"/>
</dbReference>
<dbReference type="InterPro" id="IPR032284">
    <property type="entry name" value="RecQ_Zn-bd"/>
</dbReference>
<dbReference type="GO" id="GO:0005634">
    <property type="term" value="C:nucleus"/>
    <property type="evidence" value="ECO:0007669"/>
    <property type="project" value="UniProtKB-SubCell"/>
</dbReference>
<evidence type="ECO:0000313" key="13">
    <source>
        <dbReference type="EMBL" id="CAE0368868.1"/>
    </source>
</evidence>
<dbReference type="InterPro" id="IPR014001">
    <property type="entry name" value="Helicase_ATP-bd"/>
</dbReference>
<reference evidence="13" key="1">
    <citation type="submission" date="2021-01" db="EMBL/GenBank/DDBJ databases">
        <authorList>
            <person name="Corre E."/>
            <person name="Pelletier E."/>
            <person name="Niang G."/>
            <person name="Scheremetjew M."/>
            <person name="Finn R."/>
            <person name="Kale V."/>
            <person name="Holt S."/>
            <person name="Cochrane G."/>
            <person name="Meng A."/>
            <person name="Brown T."/>
            <person name="Cohen L."/>
        </authorList>
    </citation>
    <scope>NUCLEOTIDE SEQUENCE</scope>
    <source>
        <strain evidence="13">CCMP1510</strain>
    </source>
</reference>